<reference evidence="2 3" key="1">
    <citation type="submission" date="2019-07" db="EMBL/GenBank/DDBJ databases">
        <authorList>
            <person name="Abad L.A."/>
            <person name="Stoner T.H."/>
            <person name="Garlena R.A."/>
            <person name="Russell D.A."/>
            <person name="Pope W.H."/>
            <person name="Jacobs-Sera D."/>
            <person name="Hatfull G.F."/>
        </authorList>
    </citation>
    <scope>NUCLEOTIDE SEQUENCE [LARGE SCALE GENOMIC DNA]</scope>
</reference>
<dbReference type="GeneID" id="60325724"/>
<evidence type="ECO:0000313" key="2">
    <source>
        <dbReference type="EMBL" id="QFG08446.1"/>
    </source>
</evidence>
<protein>
    <submittedName>
        <fullName evidence="2">Uncharacterized protein</fullName>
    </submittedName>
</protein>
<proteinExistence type="predicted"/>
<name>A0A5J6TC09_9CAUD</name>
<dbReference type="RefSeq" id="YP_009954237.1">
    <property type="nucleotide sequence ID" value="NC_051630.1"/>
</dbReference>
<keyword evidence="3" id="KW-1185">Reference proteome</keyword>
<evidence type="ECO:0000256" key="1">
    <source>
        <dbReference type="SAM" id="MobiDB-lite"/>
    </source>
</evidence>
<accession>A0A5J6TC09</accession>
<sequence>MSENVTVGRVYVGPDQKPGGRSRDYVDVRVSPKDGNVWVSPSAQYSINVDADQSRQIAELMARAHAAAPSIVAAYQTRERARETANETYQRIVRRAVKVAR</sequence>
<organism evidence="2 3">
    <name type="scientific">Mycobacterium phage Yunkel11</name>
    <dbReference type="NCBI Taxonomy" id="2599886"/>
    <lineage>
        <taxon>Viruses</taxon>
        <taxon>Duplodnaviria</taxon>
        <taxon>Heunggongvirae</taxon>
        <taxon>Uroviricota</taxon>
        <taxon>Caudoviricetes</taxon>
        <taxon>Weiservirinae</taxon>
        <taxon>Anayavirus</taxon>
        <taxon>Anayavirus yunkel11</taxon>
    </lineage>
</organism>
<dbReference type="KEGG" id="vg:60325724"/>
<dbReference type="Proteomes" id="UP000326275">
    <property type="component" value="Segment"/>
</dbReference>
<feature type="region of interest" description="Disordered" evidence="1">
    <location>
        <begin position="1"/>
        <end position="26"/>
    </location>
</feature>
<evidence type="ECO:0000313" key="3">
    <source>
        <dbReference type="Proteomes" id="UP000326275"/>
    </source>
</evidence>
<gene>
    <name evidence="2" type="primary">60</name>
    <name evidence="2" type="ORF">SEA_YUNKEL11_60</name>
</gene>
<dbReference type="EMBL" id="MN234165">
    <property type="protein sequence ID" value="QFG08446.1"/>
    <property type="molecule type" value="Genomic_DNA"/>
</dbReference>